<proteinExistence type="predicted"/>
<accession>A0A2P2R573</accession>
<protein>
    <submittedName>
        <fullName evidence="1">Uncharacterized protein</fullName>
    </submittedName>
</protein>
<organism evidence="1">
    <name type="scientific">Rhizophora mucronata</name>
    <name type="common">Asiatic mangrove</name>
    <dbReference type="NCBI Taxonomy" id="61149"/>
    <lineage>
        <taxon>Eukaryota</taxon>
        <taxon>Viridiplantae</taxon>
        <taxon>Streptophyta</taxon>
        <taxon>Embryophyta</taxon>
        <taxon>Tracheophyta</taxon>
        <taxon>Spermatophyta</taxon>
        <taxon>Magnoliopsida</taxon>
        <taxon>eudicotyledons</taxon>
        <taxon>Gunneridae</taxon>
        <taxon>Pentapetalae</taxon>
        <taxon>rosids</taxon>
        <taxon>fabids</taxon>
        <taxon>Malpighiales</taxon>
        <taxon>Rhizophoraceae</taxon>
        <taxon>Rhizophora</taxon>
    </lineage>
</organism>
<sequence length="15" mass="1921">MKIDREREFRGIENK</sequence>
<reference evidence="1" key="1">
    <citation type="submission" date="2018-02" db="EMBL/GenBank/DDBJ databases">
        <title>Rhizophora mucronata_Transcriptome.</title>
        <authorList>
            <person name="Meera S.P."/>
            <person name="Sreeshan A."/>
            <person name="Augustine A."/>
        </authorList>
    </citation>
    <scope>NUCLEOTIDE SEQUENCE</scope>
    <source>
        <tissue evidence="1">Leaf</tissue>
    </source>
</reference>
<name>A0A2P2R573_RHIMU</name>
<dbReference type="EMBL" id="GGEC01093919">
    <property type="protein sequence ID" value="MBX74403.1"/>
    <property type="molecule type" value="Transcribed_RNA"/>
</dbReference>
<evidence type="ECO:0000313" key="1">
    <source>
        <dbReference type="EMBL" id="MBX74403.1"/>
    </source>
</evidence>